<dbReference type="EMBL" id="PKPP01006603">
    <property type="protein sequence ID" value="PWA55982.1"/>
    <property type="molecule type" value="Genomic_DNA"/>
</dbReference>
<protein>
    <submittedName>
        <fullName evidence="1">Uncharacterized protein</fullName>
    </submittedName>
</protein>
<accession>A0A2U1M401</accession>
<sequence>MGLDHWDLCNRNQCLKIGTHGVMDLGSLEMTQNKYTLTAEMSRRLCSIRPVRIWSPANKKVVGGQQFPKAATTIKQQPSSFHLAKNLSSSEIQGEFSAYLYQLDGERLVISYDFDPLHNIQNLRTTSDHKTIIQEICSSTHKRFTPSFRGIAAGQAVEDMEVLSSNLL</sequence>
<dbReference type="AlphaFoldDB" id="A0A2U1M401"/>
<name>A0A2U1M401_ARTAN</name>
<evidence type="ECO:0000313" key="2">
    <source>
        <dbReference type="Proteomes" id="UP000245207"/>
    </source>
</evidence>
<gene>
    <name evidence="1" type="ORF">CTI12_AA418700</name>
</gene>
<organism evidence="1 2">
    <name type="scientific">Artemisia annua</name>
    <name type="common">Sweet wormwood</name>
    <dbReference type="NCBI Taxonomy" id="35608"/>
    <lineage>
        <taxon>Eukaryota</taxon>
        <taxon>Viridiplantae</taxon>
        <taxon>Streptophyta</taxon>
        <taxon>Embryophyta</taxon>
        <taxon>Tracheophyta</taxon>
        <taxon>Spermatophyta</taxon>
        <taxon>Magnoliopsida</taxon>
        <taxon>eudicotyledons</taxon>
        <taxon>Gunneridae</taxon>
        <taxon>Pentapetalae</taxon>
        <taxon>asterids</taxon>
        <taxon>campanulids</taxon>
        <taxon>Asterales</taxon>
        <taxon>Asteraceae</taxon>
        <taxon>Asteroideae</taxon>
        <taxon>Anthemideae</taxon>
        <taxon>Artemisiinae</taxon>
        <taxon>Artemisia</taxon>
    </lineage>
</organism>
<reference evidence="1 2" key="1">
    <citation type="journal article" date="2018" name="Mol. Plant">
        <title>The genome of Artemisia annua provides insight into the evolution of Asteraceae family and artemisinin biosynthesis.</title>
        <authorList>
            <person name="Shen Q."/>
            <person name="Zhang L."/>
            <person name="Liao Z."/>
            <person name="Wang S."/>
            <person name="Yan T."/>
            <person name="Shi P."/>
            <person name="Liu M."/>
            <person name="Fu X."/>
            <person name="Pan Q."/>
            <person name="Wang Y."/>
            <person name="Lv Z."/>
            <person name="Lu X."/>
            <person name="Zhang F."/>
            <person name="Jiang W."/>
            <person name="Ma Y."/>
            <person name="Chen M."/>
            <person name="Hao X."/>
            <person name="Li L."/>
            <person name="Tang Y."/>
            <person name="Lv G."/>
            <person name="Zhou Y."/>
            <person name="Sun X."/>
            <person name="Brodelius P.E."/>
            <person name="Rose J.K.C."/>
            <person name="Tang K."/>
        </authorList>
    </citation>
    <scope>NUCLEOTIDE SEQUENCE [LARGE SCALE GENOMIC DNA]</scope>
    <source>
        <strain evidence="2">cv. Huhao1</strain>
        <tissue evidence="1">Leaf</tissue>
    </source>
</reference>
<evidence type="ECO:0000313" key="1">
    <source>
        <dbReference type="EMBL" id="PWA55982.1"/>
    </source>
</evidence>
<dbReference type="Proteomes" id="UP000245207">
    <property type="component" value="Unassembled WGS sequence"/>
</dbReference>
<comment type="caution">
    <text evidence="1">The sequence shown here is derived from an EMBL/GenBank/DDBJ whole genome shotgun (WGS) entry which is preliminary data.</text>
</comment>
<proteinExistence type="predicted"/>
<keyword evidence="2" id="KW-1185">Reference proteome</keyword>